<dbReference type="InterPro" id="IPR012677">
    <property type="entry name" value="Nucleotide-bd_a/b_plait_sf"/>
</dbReference>
<evidence type="ECO:0000313" key="7">
    <source>
        <dbReference type="Proteomes" id="UP001224775"/>
    </source>
</evidence>
<dbReference type="EMBL" id="JATAAI010000033">
    <property type="protein sequence ID" value="KAK1735476.1"/>
    <property type="molecule type" value="Genomic_DNA"/>
</dbReference>
<feature type="compositionally biased region" description="Basic and acidic residues" evidence="4">
    <location>
        <begin position="62"/>
        <end position="73"/>
    </location>
</feature>
<keyword evidence="1" id="KW-0677">Repeat</keyword>
<evidence type="ECO:0000256" key="1">
    <source>
        <dbReference type="ARBA" id="ARBA00022737"/>
    </source>
</evidence>
<proteinExistence type="predicted"/>
<organism evidence="6 7">
    <name type="scientific">Skeletonema marinoi</name>
    <dbReference type="NCBI Taxonomy" id="267567"/>
    <lineage>
        <taxon>Eukaryota</taxon>
        <taxon>Sar</taxon>
        <taxon>Stramenopiles</taxon>
        <taxon>Ochrophyta</taxon>
        <taxon>Bacillariophyta</taxon>
        <taxon>Coscinodiscophyceae</taxon>
        <taxon>Thalassiosirophycidae</taxon>
        <taxon>Thalassiosirales</taxon>
        <taxon>Skeletonemataceae</taxon>
        <taxon>Skeletonema</taxon>
        <taxon>Skeletonema marinoi-dohrnii complex</taxon>
    </lineage>
</organism>
<dbReference type="PANTHER" id="PTHR23236:SF119">
    <property type="entry name" value="NUCLEAR RNA-BINDING PROTEIN SART-3"/>
    <property type="match status" value="1"/>
</dbReference>
<feature type="compositionally biased region" description="Acidic residues" evidence="4">
    <location>
        <begin position="44"/>
        <end position="56"/>
    </location>
</feature>
<comment type="caution">
    <text evidence="6">The sequence shown here is derived from an EMBL/GenBank/DDBJ whole genome shotgun (WGS) entry which is preliminary data.</text>
</comment>
<feature type="domain" description="RRM" evidence="5">
    <location>
        <begin position="123"/>
        <end position="204"/>
    </location>
</feature>
<gene>
    <name evidence="6" type="ORF">QTG54_013639</name>
</gene>
<evidence type="ECO:0000313" key="6">
    <source>
        <dbReference type="EMBL" id="KAK1735476.1"/>
    </source>
</evidence>
<reference evidence="6" key="1">
    <citation type="submission" date="2023-06" db="EMBL/GenBank/DDBJ databases">
        <title>Survivors Of The Sea: Transcriptome response of Skeletonema marinoi to long-term dormancy.</title>
        <authorList>
            <person name="Pinder M.I.M."/>
            <person name="Kourtchenko O."/>
            <person name="Robertson E.K."/>
            <person name="Larsson T."/>
            <person name="Maumus F."/>
            <person name="Osuna-Cruz C.M."/>
            <person name="Vancaester E."/>
            <person name="Stenow R."/>
            <person name="Vandepoele K."/>
            <person name="Ploug H."/>
            <person name="Bruchert V."/>
            <person name="Godhe A."/>
            <person name="Topel M."/>
        </authorList>
    </citation>
    <scope>NUCLEOTIDE SEQUENCE</scope>
    <source>
        <strain evidence="6">R05AC</strain>
    </source>
</reference>
<dbReference type="Proteomes" id="UP001224775">
    <property type="component" value="Unassembled WGS sequence"/>
</dbReference>
<feature type="compositionally biased region" description="Basic residues" evidence="4">
    <location>
        <begin position="87"/>
        <end position="98"/>
    </location>
</feature>
<dbReference type="PANTHER" id="PTHR23236">
    <property type="entry name" value="EUKARYOTIC TRANSLATION INITIATION FACTOR 4B/4H"/>
    <property type="match status" value="1"/>
</dbReference>
<dbReference type="InterPro" id="IPR035979">
    <property type="entry name" value="RBD_domain_sf"/>
</dbReference>
<feature type="compositionally biased region" description="Basic residues" evidence="4">
    <location>
        <begin position="9"/>
        <end position="19"/>
    </location>
</feature>
<protein>
    <submittedName>
        <fullName evidence="6">RNA-binding protein</fullName>
    </submittedName>
</protein>
<feature type="compositionally biased region" description="Acidic residues" evidence="4">
    <location>
        <begin position="102"/>
        <end position="112"/>
    </location>
</feature>
<dbReference type="Pfam" id="PF00076">
    <property type="entry name" value="RRM_1"/>
    <property type="match status" value="2"/>
</dbReference>
<feature type="compositionally biased region" description="Gly residues" evidence="4">
    <location>
        <begin position="332"/>
        <end position="353"/>
    </location>
</feature>
<dbReference type="Gene3D" id="3.30.70.330">
    <property type="match status" value="2"/>
</dbReference>
<feature type="domain" description="RRM" evidence="5">
    <location>
        <begin position="228"/>
        <end position="311"/>
    </location>
</feature>
<feature type="region of interest" description="Disordered" evidence="4">
    <location>
        <begin position="1"/>
        <end position="117"/>
    </location>
</feature>
<dbReference type="AlphaFoldDB" id="A0AAD9D631"/>
<keyword evidence="7" id="KW-1185">Reference proteome</keyword>
<dbReference type="GO" id="GO:0003723">
    <property type="term" value="F:RNA binding"/>
    <property type="evidence" value="ECO:0007669"/>
    <property type="project" value="UniProtKB-UniRule"/>
</dbReference>
<accession>A0AAD9D631</accession>
<feature type="compositionally biased region" description="Basic and acidic residues" evidence="4">
    <location>
        <begin position="320"/>
        <end position="331"/>
    </location>
</feature>
<dbReference type="PROSITE" id="PS50102">
    <property type="entry name" value="RRM"/>
    <property type="match status" value="2"/>
</dbReference>
<dbReference type="InterPro" id="IPR000504">
    <property type="entry name" value="RRM_dom"/>
</dbReference>
<name>A0AAD9D631_9STRA</name>
<evidence type="ECO:0000256" key="3">
    <source>
        <dbReference type="PROSITE-ProRule" id="PRU00176"/>
    </source>
</evidence>
<evidence type="ECO:0000256" key="2">
    <source>
        <dbReference type="ARBA" id="ARBA00022884"/>
    </source>
</evidence>
<keyword evidence="2 3" id="KW-0694">RNA-binding</keyword>
<dbReference type="SMART" id="SM00360">
    <property type="entry name" value="RRM"/>
    <property type="match status" value="2"/>
</dbReference>
<evidence type="ECO:0000259" key="5">
    <source>
        <dbReference type="PROSITE" id="PS50102"/>
    </source>
</evidence>
<evidence type="ECO:0000256" key="4">
    <source>
        <dbReference type="SAM" id="MobiDB-lite"/>
    </source>
</evidence>
<sequence>MGGEQSESKKRRRSRKRSKTSAADDDEPAGEEPKVTEEAAAAASDEDGDDDNDNDDGSTTNENKESEVTKEEEAATNDNGEEGEEKKKRKRKRNRKKKTDTTDAENATEPEAADAAKLSSVEHTVFIEGLPFTSSEDQIRAFFTDLGCNDILQLRLPVWQDSGRLRGFGHVVFASQETRTRALSSEVNGKELGGRYITVKEANAPRAGTTIGAALGGRPVREQPQGCKTVFVRNLPYTATEEEILESFRVCGKILDGGVRIARNHSTGQSKGFCYVEYKNEEGALASVQKAAKPFGLQVQGRPVFVDYDEGTMKNSFRGGDGKLWAKEHGDGGGGGGRGGGGRGGGMRGGRGAMRGRGRY</sequence>
<feature type="region of interest" description="Disordered" evidence="4">
    <location>
        <begin position="319"/>
        <end position="360"/>
    </location>
</feature>
<dbReference type="SUPFAM" id="SSF54928">
    <property type="entry name" value="RNA-binding domain, RBD"/>
    <property type="match status" value="2"/>
</dbReference>